<dbReference type="Gene3D" id="3.10.180.10">
    <property type="entry name" value="2,3-Dihydroxybiphenyl 1,2-Dioxygenase, domain 1"/>
    <property type="match status" value="1"/>
</dbReference>
<accession>A0A7X6GVQ6</accession>
<feature type="region of interest" description="Disordered" evidence="4">
    <location>
        <begin position="86"/>
        <end position="106"/>
    </location>
</feature>
<keyword evidence="3" id="KW-0046">Antibiotic resistance</keyword>
<dbReference type="PROSITE" id="PS51819">
    <property type="entry name" value="VOC"/>
    <property type="match status" value="1"/>
</dbReference>
<proteinExistence type="inferred from homology"/>
<reference evidence="6 7" key="1">
    <citation type="submission" date="2020-04" db="EMBL/GenBank/DDBJ databases">
        <authorList>
            <person name="Yoon J."/>
        </authorList>
    </citation>
    <scope>NUCLEOTIDE SEQUENCE [LARGE SCALE GENOMIC DNA]</scope>
    <source>
        <strain evidence="6 7">KMU-115</strain>
    </source>
</reference>
<dbReference type="Proteomes" id="UP000526408">
    <property type="component" value="Unassembled WGS sequence"/>
</dbReference>
<dbReference type="AlphaFoldDB" id="A0A7X6GVQ6"/>
<evidence type="ECO:0000256" key="2">
    <source>
        <dbReference type="ARBA" id="ARBA00021572"/>
    </source>
</evidence>
<dbReference type="SUPFAM" id="SSF54593">
    <property type="entry name" value="Glyoxalase/Bleomycin resistance protein/Dihydroxybiphenyl dioxygenase"/>
    <property type="match status" value="1"/>
</dbReference>
<dbReference type="CDD" id="cd08349">
    <property type="entry name" value="BLMA_like"/>
    <property type="match status" value="1"/>
</dbReference>
<feature type="domain" description="VOC" evidence="5">
    <location>
        <begin position="2"/>
        <end position="119"/>
    </location>
</feature>
<evidence type="ECO:0000256" key="1">
    <source>
        <dbReference type="ARBA" id="ARBA00011051"/>
    </source>
</evidence>
<evidence type="ECO:0000313" key="7">
    <source>
        <dbReference type="Proteomes" id="UP000526408"/>
    </source>
</evidence>
<comment type="caution">
    <text evidence="6">The sequence shown here is derived from an EMBL/GenBank/DDBJ whole genome shotgun (WGS) entry which is preliminary data.</text>
</comment>
<keyword evidence="7" id="KW-1185">Reference proteome</keyword>
<sequence length="123" mass="13615">MPFQSPIPVLRSFDEAATRAFYLDFLGFAVLFEHRFDPTAPLYLAVRLGACELHLSEHHGDATPGSTVRIGVADVHTLSAELRAKPYPRSRPGVTRQPWGLDEAAVTDPSGNRLVFWSEPRDG</sequence>
<evidence type="ECO:0000256" key="4">
    <source>
        <dbReference type="SAM" id="MobiDB-lite"/>
    </source>
</evidence>
<evidence type="ECO:0000256" key="3">
    <source>
        <dbReference type="ARBA" id="ARBA00023251"/>
    </source>
</evidence>
<dbReference type="GO" id="GO:0046677">
    <property type="term" value="P:response to antibiotic"/>
    <property type="evidence" value="ECO:0007669"/>
    <property type="project" value="UniProtKB-KW"/>
</dbReference>
<gene>
    <name evidence="6" type="ORF">HCU73_01650</name>
</gene>
<protein>
    <recommendedName>
        <fullName evidence="2">Bleomycin resistance protein</fullName>
    </recommendedName>
</protein>
<name>A0A7X6GVQ6_9RHOB</name>
<dbReference type="InterPro" id="IPR029068">
    <property type="entry name" value="Glyas_Bleomycin-R_OHBP_Dase"/>
</dbReference>
<dbReference type="EMBL" id="JAAZQQ010000001">
    <property type="protein sequence ID" value="NKX43281.1"/>
    <property type="molecule type" value="Genomic_DNA"/>
</dbReference>
<comment type="similarity">
    <text evidence="1">Belongs to the bleomycin resistance protein family.</text>
</comment>
<dbReference type="InterPro" id="IPR000335">
    <property type="entry name" value="Bleomycin-R"/>
</dbReference>
<evidence type="ECO:0000313" key="6">
    <source>
        <dbReference type="EMBL" id="NKX43281.1"/>
    </source>
</evidence>
<dbReference type="RefSeq" id="WP_168621660.1">
    <property type="nucleotide sequence ID" value="NZ_JAAZQQ010000001.1"/>
</dbReference>
<dbReference type="Pfam" id="PF19581">
    <property type="entry name" value="Glyoxalase_7"/>
    <property type="match status" value="1"/>
</dbReference>
<organism evidence="6 7">
    <name type="scientific">Roseicyclus persicicus</name>
    <dbReference type="NCBI Taxonomy" id="2650661"/>
    <lineage>
        <taxon>Bacteria</taxon>
        <taxon>Pseudomonadati</taxon>
        <taxon>Pseudomonadota</taxon>
        <taxon>Alphaproteobacteria</taxon>
        <taxon>Rhodobacterales</taxon>
        <taxon>Roseobacteraceae</taxon>
        <taxon>Roseicyclus</taxon>
    </lineage>
</organism>
<evidence type="ECO:0000259" key="5">
    <source>
        <dbReference type="PROSITE" id="PS51819"/>
    </source>
</evidence>
<dbReference type="InterPro" id="IPR037523">
    <property type="entry name" value="VOC_core"/>
</dbReference>